<dbReference type="Ensembl" id="ENSCCRT00010088388.1">
    <property type="protein sequence ID" value="ENSCCRP00010079691.1"/>
    <property type="gene ID" value="ENSCCRG00010032082.1"/>
</dbReference>
<dbReference type="GO" id="GO:0005737">
    <property type="term" value="C:cytoplasm"/>
    <property type="evidence" value="ECO:0007669"/>
    <property type="project" value="UniProtKB-SubCell"/>
</dbReference>
<name>A0A8C1MSF3_CYPCA</name>
<comment type="catalytic activity">
    <reaction evidence="13">
        <text>L-threonyl-[protein] + ATP = O-phospho-L-threonyl-[protein] + ADP + H(+)</text>
        <dbReference type="Rhea" id="RHEA:46608"/>
        <dbReference type="Rhea" id="RHEA-COMP:11060"/>
        <dbReference type="Rhea" id="RHEA-COMP:11605"/>
        <dbReference type="ChEBI" id="CHEBI:15378"/>
        <dbReference type="ChEBI" id="CHEBI:30013"/>
        <dbReference type="ChEBI" id="CHEBI:30616"/>
        <dbReference type="ChEBI" id="CHEBI:61977"/>
        <dbReference type="ChEBI" id="CHEBI:456216"/>
        <dbReference type="EC" id="2.7.11.1"/>
    </reaction>
</comment>
<dbReference type="PROSITE" id="PS00108">
    <property type="entry name" value="PROTEIN_KINASE_ST"/>
    <property type="match status" value="1"/>
</dbReference>
<evidence type="ECO:0000256" key="12">
    <source>
        <dbReference type="ARBA" id="ARBA00023242"/>
    </source>
</evidence>
<sequence>MEMCVCVFVGPTQKVPSAPHSPPPPPPPPPPPEPVALPETEEEILGSDDEEQEDPADYCKGGYHPVKIGDLFNGRYHVVRKLGWGHFSTVWLCWDIQEKRFVALKVVKSAQHYTETALDEIKLLRCVRETDPDDPNKDMVVQLIDDFKISGVNGIHVCMVFEVLGHHLLKWIIKSNYQGLPLPCVKGIITQVLQGLDYLHSKCKIIHTDIKPENILMCVDKAFVRRMAVEATEWQKAGAPPPSGSAGILLFLFQVGKISQNKKKKLKKKQKRQVELLERRMLEIEALEREEKQRAGGASDTTHCPNEEYDEEAEDEDQALSSKDHNNTCKTNSHVITCVQEHLSSPLLCPLVESEVSTTDRDASDASYELFNGETALTNGARHRGTTPRFPELPLDPQMDNCEHDEAQALNTNCSRTVSSSSTGDTPKARVRAADLLVNPLDPRNADVLRVKIADLGNACWVHKHFTEDIQTRQYRSIEVLIGAGYSTPADIWSTACMAFELATGDYLFEPHSGEDYSRDEDHIAHIIELLGCIPRHFALSGKYSREFFNRRGTDLVCFSAGELRHITKLKPWSLFDVLVEKYGWSAEDAGHFTHFLLPMLEMVPEKRASASECLNHPWLNS</sequence>
<dbReference type="FunFam" id="3.30.200.20:FF:000163">
    <property type="entry name" value="SRSF protein kinase 2 isoform X1"/>
    <property type="match status" value="1"/>
</dbReference>
<dbReference type="GO" id="GO:0030154">
    <property type="term" value="P:cell differentiation"/>
    <property type="evidence" value="ECO:0007669"/>
    <property type="project" value="UniProtKB-KW"/>
</dbReference>
<evidence type="ECO:0000259" key="17">
    <source>
        <dbReference type="PROSITE" id="PS50011"/>
    </source>
</evidence>
<dbReference type="SUPFAM" id="SSF56112">
    <property type="entry name" value="Protein kinase-like (PK-like)"/>
    <property type="match status" value="1"/>
</dbReference>
<evidence type="ECO:0000313" key="19">
    <source>
        <dbReference type="Proteomes" id="UP000694427"/>
    </source>
</evidence>
<dbReference type="InterPro" id="IPR008271">
    <property type="entry name" value="Ser/Thr_kinase_AS"/>
</dbReference>
<evidence type="ECO:0000256" key="8">
    <source>
        <dbReference type="ARBA" id="ARBA00022741"/>
    </source>
</evidence>
<evidence type="ECO:0000256" key="13">
    <source>
        <dbReference type="ARBA" id="ARBA00047899"/>
    </source>
</evidence>
<dbReference type="GO" id="GO:0005634">
    <property type="term" value="C:nucleus"/>
    <property type="evidence" value="ECO:0007669"/>
    <property type="project" value="UniProtKB-SubCell"/>
</dbReference>
<evidence type="ECO:0000256" key="14">
    <source>
        <dbReference type="ARBA" id="ARBA00048679"/>
    </source>
</evidence>
<evidence type="ECO:0000256" key="16">
    <source>
        <dbReference type="SAM" id="MobiDB-lite"/>
    </source>
</evidence>
<protein>
    <recommendedName>
        <fullName evidence="3">non-specific serine/threonine protein kinase</fullName>
        <ecNumber evidence="3">2.7.11.1</ecNumber>
    </recommendedName>
</protein>
<feature type="compositionally biased region" description="Pro residues" evidence="16">
    <location>
        <begin position="19"/>
        <end position="35"/>
    </location>
</feature>
<dbReference type="GO" id="GO:0004674">
    <property type="term" value="F:protein serine/threonine kinase activity"/>
    <property type="evidence" value="ECO:0007669"/>
    <property type="project" value="UniProtKB-KW"/>
</dbReference>
<dbReference type="InterPro" id="IPR051334">
    <property type="entry name" value="SRPK"/>
</dbReference>
<dbReference type="FunFam" id="1.10.510.10:FF:000275">
    <property type="entry name" value="SRSF protein kinase 2 isoform X3"/>
    <property type="match status" value="1"/>
</dbReference>
<feature type="compositionally biased region" description="Acidic residues" evidence="16">
    <location>
        <begin position="307"/>
        <end position="318"/>
    </location>
</feature>
<dbReference type="Gene3D" id="3.30.200.20">
    <property type="entry name" value="Phosphorylase Kinase, domain 1"/>
    <property type="match status" value="1"/>
</dbReference>
<dbReference type="GO" id="GO:0050684">
    <property type="term" value="P:regulation of mRNA processing"/>
    <property type="evidence" value="ECO:0007669"/>
    <property type="project" value="TreeGrafter"/>
</dbReference>
<evidence type="ECO:0000256" key="9">
    <source>
        <dbReference type="ARBA" id="ARBA00022777"/>
    </source>
</evidence>
<dbReference type="Gene3D" id="1.10.510.10">
    <property type="entry name" value="Transferase(Phosphotransferase) domain 1"/>
    <property type="match status" value="2"/>
</dbReference>
<feature type="region of interest" description="Disordered" evidence="16">
    <location>
        <begin position="288"/>
        <end position="327"/>
    </location>
</feature>
<evidence type="ECO:0000256" key="5">
    <source>
        <dbReference type="ARBA" id="ARBA00022527"/>
    </source>
</evidence>
<keyword evidence="10" id="KW-0221">Differentiation</keyword>
<keyword evidence="19" id="KW-1185">Reference proteome</keyword>
<evidence type="ECO:0000256" key="3">
    <source>
        <dbReference type="ARBA" id="ARBA00012513"/>
    </source>
</evidence>
<organism evidence="18 19">
    <name type="scientific">Cyprinus carpio</name>
    <name type="common">Common carp</name>
    <dbReference type="NCBI Taxonomy" id="7962"/>
    <lineage>
        <taxon>Eukaryota</taxon>
        <taxon>Metazoa</taxon>
        <taxon>Chordata</taxon>
        <taxon>Craniata</taxon>
        <taxon>Vertebrata</taxon>
        <taxon>Euteleostomi</taxon>
        <taxon>Actinopterygii</taxon>
        <taxon>Neopterygii</taxon>
        <taxon>Teleostei</taxon>
        <taxon>Ostariophysi</taxon>
        <taxon>Cypriniformes</taxon>
        <taxon>Cyprinidae</taxon>
        <taxon>Cyprininae</taxon>
        <taxon>Cyprinus</taxon>
    </lineage>
</organism>
<evidence type="ECO:0000256" key="6">
    <source>
        <dbReference type="ARBA" id="ARBA00022553"/>
    </source>
</evidence>
<dbReference type="InterPro" id="IPR011009">
    <property type="entry name" value="Kinase-like_dom_sf"/>
</dbReference>
<evidence type="ECO:0000256" key="11">
    <source>
        <dbReference type="ARBA" id="ARBA00022840"/>
    </source>
</evidence>
<reference evidence="18" key="2">
    <citation type="submission" date="2025-09" db="UniProtKB">
        <authorList>
            <consortium name="Ensembl"/>
        </authorList>
    </citation>
    <scope>IDENTIFICATION</scope>
</reference>
<accession>A0A8C1MSF3</accession>
<dbReference type="PROSITE" id="PS00107">
    <property type="entry name" value="PROTEIN_KINASE_ATP"/>
    <property type="match status" value="1"/>
</dbReference>
<feature type="compositionally biased region" description="Acidic residues" evidence="16">
    <location>
        <begin position="39"/>
        <end position="56"/>
    </location>
</feature>
<keyword evidence="11 15" id="KW-0067">ATP-binding</keyword>
<comment type="subcellular location">
    <subcellularLocation>
        <location evidence="2">Cytoplasm</location>
    </subcellularLocation>
    <subcellularLocation>
        <location evidence="1">Nucleus</location>
    </subcellularLocation>
</comment>
<dbReference type="GO" id="GO:0000245">
    <property type="term" value="P:spliceosomal complex assembly"/>
    <property type="evidence" value="ECO:0007669"/>
    <property type="project" value="TreeGrafter"/>
</dbReference>
<comment type="catalytic activity">
    <reaction evidence="14">
        <text>L-seryl-[protein] + ATP = O-phospho-L-seryl-[protein] + ADP + H(+)</text>
        <dbReference type="Rhea" id="RHEA:17989"/>
        <dbReference type="Rhea" id="RHEA-COMP:9863"/>
        <dbReference type="Rhea" id="RHEA-COMP:11604"/>
        <dbReference type="ChEBI" id="CHEBI:15378"/>
        <dbReference type="ChEBI" id="CHEBI:29999"/>
        <dbReference type="ChEBI" id="CHEBI:30616"/>
        <dbReference type="ChEBI" id="CHEBI:83421"/>
        <dbReference type="ChEBI" id="CHEBI:456216"/>
        <dbReference type="EC" id="2.7.11.1"/>
    </reaction>
</comment>
<keyword evidence="12" id="KW-0539">Nucleus</keyword>
<dbReference type="GO" id="GO:0005524">
    <property type="term" value="F:ATP binding"/>
    <property type="evidence" value="ECO:0007669"/>
    <property type="project" value="UniProtKB-UniRule"/>
</dbReference>
<keyword evidence="6" id="KW-0597">Phosphoprotein</keyword>
<evidence type="ECO:0000256" key="7">
    <source>
        <dbReference type="ARBA" id="ARBA00022679"/>
    </source>
</evidence>
<evidence type="ECO:0000313" key="18">
    <source>
        <dbReference type="Ensembl" id="ENSCCRP00010079691.1"/>
    </source>
</evidence>
<evidence type="ECO:0000256" key="15">
    <source>
        <dbReference type="PROSITE-ProRule" id="PRU10141"/>
    </source>
</evidence>
<keyword evidence="4" id="KW-0963">Cytoplasm</keyword>
<dbReference type="Proteomes" id="UP000694427">
    <property type="component" value="Unplaced"/>
</dbReference>
<evidence type="ECO:0000256" key="4">
    <source>
        <dbReference type="ARBA" id="ARBA00022490"/>
    </source>
</evidence>
<dbReference type="InterPro" id="IPR017441">
    <property type="entry name" value="Protein_kinase_ATP_BS"/>
</dbReference>
<reference evidence="18" key="1">
    <citation type="submission" date="2025-08" db="UniProtKB">
        <authorList>
            <consortium name="Ensembl"/>
        </authorList>
    </citation>
    <scope>IDENTIFICATION</scope>
</reference>
<keyword evidence="8 15" id="KW-0547">Nucleotide-binding</keyword>
<keyword evidence="7" id="KW-0808">Transferase</keyword>
<dbReference type="SMART" id="SM00220">
    <property type="entry name" value="S_TKc"/>
    <property type="match status" value="1"/>
</dbReference>
<dbReference type="Pfam" id="PF00069">
    <property type="entry name" value="Pkinase"/>
    <property type="match status" value="2"/>
</dbReference>
<evidence type="ECO:0000256" key="1">
    <source>
        <dbReference type="ARBA" id="ARBA00004123"/>
    </source>
</evidence>
<dbReference type="InterPro" id="IPR000719">
    <property type="entry name" value="Prot_kinase_dom"/>
</dbReference>
<dbReference type="EC" id="2.7.11.1" evidence="3"/>
<dbReference type="GO" id="GO:0035556">
    <property type="term" value="P:intracellular signal transduction"/>
    <property type="evidence" value="ECO:0007669"/>
    <property type="project" value="TreeGrafter"/>
</dbReference>
<feature type="binding site" evidence="15">
    <location>
        <position position="105"/>
    </location>
    <ligand>
        <name>ATP</name>
        <dbReference type="ChEBI" id="CHEBI:30616"/>
    </ligand>
</feature>
<feature type="region of interest" description="Disordered" evidence="16">
    <location>
        <begin position="15"/>
        <end position="57"/>
    </location>
</feature>
<dbReference type="PROSITE" id="PS50011">
    <property type="entry name" value="PROTEIN_KINASE_DOM"/>
    <property type="match status" value="1"/>
</dbReference>
<dbReference type="PANTHER" id="PTHR47634:SF6">
    <property type="entry name" value="SRSF PROTEIN KINASE 2"/>
    <property type="match status" value="1"/>
</dbReference>
<keyword evidence="5" id="KW-0723">Serine/threonine-protein kinase</keyword>
<dbReference type="FunFam" id="1.10.510.10:FF:000105">
    <property type="entry name" value="SRSF protein kinase 2"/>
    <property type="match status" value="1"/>
</dbReference>
<feature type="domain" description="Protein kinase" evidence="17">
    <location>
        <begin position="76"/>
        <end position="620"/>
    </location>
</feature>
<dbReference type="SUPFAM" id="SSF101447">
    <property type="entry name" value="Formin homology 2 domain (FH2 domain)"/>
    <property type="match status" value="1"/>
</dbReference>
<dbReference type="AlphaFoldDB" id="A0A8C1MSF3"/>
<evidence type="ECO:0000256" key="2">
    <source>
        <dbReference type="ARBA" id="ARBA00004496"/>
    </source>
</evidence>
<evidence type="ECO:0000256" key="10">
    <source>
        <dbReference type="ARBA" id="ARBA00022782"/>
    </source>
</evidence>
<dbReference type="PANTHER" id="PTHR47634">
    <property type="entry name" value="PROTEIN KINASE DOMAIN-CONTAINING PROTEIN-RELATED"/>
    <property type="match status" value="1"/>
</dbReference>
<proteinExistence type="predicted"/>
<keyword evidence="9" id="KW-0418">Kinase</keyword>